<keyword evidence="2" id="KW-1185">Reference proteome</keyword>
<sequence>MRCSWSQKSSRKLAVDAIPRIQTSSTRIASAELLKPLDYIFTHKYIRDENVIIILRILLNFNVRLQQACQNAQASLPTMSVDGLTHENMVSHLQKYRLYLKRMQGISTGGGGDSEGLIAGSDPATDHLFASSPMPSESCKFRSFDL</sequence>
<protein>
    <submittedName>
        <fullName evidence="1">Transcription factor PCL1</fullName>
    </submittedName>
</protein>
<evidence type="ECO:0000313" key="1">
    <source>
        <dbReference type="EMBL" id="KAI8012899.1"/>
    </source>
</evidence>
<reference evidence="1 2" key="1">
    <citation type="journal article" date="2022" name="Plant J.">
        <title>Chromosome-level genome of Camellia lanceoleosa provides a valuable resource for understanding genome evolution and self-incompatibility.</title>
        <authorList>
            <person name="Gong W."/>
            <person name="Xiao S."/>
            <person name="Wang L."/>
            <person name="Liao Z."/>
            <person name="Chang Y."/>
            <person name="Mo W."/>
            <person name="Hu G."/>
            <person name="Li W."/>
            <person name="Zhao G."/>
            <person name="Zhu H."/>
            <person name="Hu X."/>
            <person name="Ji K."/>
            <person name="Xiang X."/>
            <person name="Song Q."/>
            <person name="Yuan D."/>
            <person name="Jin S."/>
            <person name="Zhang L."/>
        </authorList>
    </citation>
    <scope>NUCLEOTIDE SEQUENCE [LARGE SCALE GENOMIC DNA]</scope>
    <source>
        <strain evidence="1">SQ_2022a</strain>
    </source>
</reference>
<dbReference type="Proteomes" id="UP001060215">
    <property type="component" value="Chromosome 4"/>
</dbReference>
<dbReference type="EMBL" id="CM045761">
    <property type="protein sequence ID" value="KAI8012899.1"/>
    <property type="molecule type" value="Genomic_DNA"/>
</dbReference>
<proteinExistence type="predicted"/>
<evidence type="ECO:0000313" key="2">
    <source>
        <dbReference type="Proteomes" id="UP001060215"/>
    </source>
</evidence>
<name>A0ACC0HHK7_9ERIC</name>
<accession>A0ACC0HHK7</accession>
<organism evidence="1 2">
    <name type="scientific">Camellia lanceoleosa</name>
    <dbReference type="NCBI Taxonomy" id="1840588"/>
    <lineage>
        <taxon>Eukaryota</taxon>
        <taxon>Viridiplantae</taxon>
        <taxon>Streptophyta</taxon>
        <taxon>Embryophyta</taxon>
        <taxon>Tracheophyta</taxon>
        <taxon>Spermatophyta</taxon>
        <taxon>Magnoliopsida</taxon>
        <taxon>eudicotyledons</taxon>
        <taxon>Gunneridae</taxon>
        <taxon>Pentapetalae</taxon>
        <taxon>asterids</taxon>
        <taxon>Ericales</taxon>
        <taxon>Theaceae</taxon>
        <taxon>Camellia</taxon>
    </lineage>
</organism>
<gene>
    <name evidence="1" type="ORF">LOK49_LG05G03828</name>
</gene>
<comment type="caution">
    <text evidence="1">The sequence shown here is derived from an EMBL/GenBank/DDBJ whole genome shotgun (WGS) entry which is preliminary data.</text>
</comment>